<reference evidence="1 2" key="1">
    <citation type="submission" date="2020-02" db="EMBL/GenBank/DDBJ databases">
        <title>Fructobacillus sp. isolated from paper mulberry of Taiwan.</title>
        <authorList>
            <person name="Lin S.-T."/>
        </authorList>
    </citation>
    <scope>NUCLEOTIDE SEQUENCE [LARGE SCALE GENOMIC DNA]</scope>
    <source>
        <strain evidence="1 2">M1-21</strain>
    </source>
</reference>
<evidence type="ECO:0000313" key="2">
    <source>
        <dbReference type="Proteomes" id="UP000735205"/>
    </source>
</evidence>
<dbReference type="PANTHER" id="PTHR10000:SF53">
    <property type="entry name" value="5-AMINO-6-(5-PHOSPHO-D-RIBITYLAMINO)URACIL PHOSPHATASE YBJI-RELATED"/>
    <property type="match status" value="1"/>
</dbReference>
<dbReference type="Proteomes" id="UP000735205">
    <property type="component" value="Unassembled WGS sequence"/>
</dbReference>
<dbReference type="EMBL" id="JAAMFJ010000002">
    <property type="protein sequence ID" value="MBS9336469.1"/>
    <property type="molecule type" value="Genomic_DNA"/>
</dbReference>
<accession>A0ABS5QTE4</accession>
<name>A0ABS5QTE4_9LACO</name>
<dbReference type="Gene3D" id="3.30.1240.10">
    <property type="match status" value="1"/>
</dbReference>
<organism evidence="1 2">
    <name type="scientific">Fructobacillus papyrifericola</name>
    <dbReference type="NCBI Taxonomy" id="2713172"/>
    <lineage>
        <taxon>Bacteria</taxon>
        <taxon>Bacillati</taxon>
        <taxon>Bacillota</taxon>
        <taxon>Bacilli</taxon>
        <taxon>Lactobacillales</taxon>
        <taxon>Lactobacillaceae</taxon>
        <taxon>Fructobacillus</taxon>
    </lineage>
</organism>
<dbReference type="PANTHER" id="PTHR10000">
    <property type="entry name" value="PHOSPHOSERINE PHOSPHATASE"/>
    <property type="match status" value="1"/>
</dbReference>
<comment type="caution">
    <text evidence="1">The sequence shown here is derived from an EMBL/GenBank/DDBJ whole genome shotgun (WGS) entry which is preliminary data.</text>
</comment>
<dbReference type="RefSeq" id="WP_213793217.1">
    <property type="nucleotide sequence ID" value="NZ_JAAMFJ010000002.1"/>
</dbReference>
<evidence type="ECO:0000313" key="1">
    <source>
        <dbReference type="EMBL" id="MBS9336469.1"/>
    </source>
</evidence>
<dbReference type="NCBIfam" id="TIGR01484">
    <property type="entry name" value="HAD-SF-IIB"/>
    <property type="match status" value="1"/>
</dbReference>
<proteinExistence type="predicted"/>
<protein>
    <submittedName>
        <fullName evidence="1">HAD family phosphatase</fullName>
    </submittedName>
</protein>
<keyword evidence="2" id="KW-1185">Reference proteome</keyword>
<dbReference type="CDD" id="cd07518">
    <property type="entry name" value="HAD_YbiV-Like"/>
    <property type="match status" value="1"/>
</dbReference>
<dbReference type="InterPro" id="IPR023214">
    <property type="entry name" value="HAD_sf"/>
</dbReference>
<dbReference type="SFLD" id="SFLDG01140">
    <property type="entry name" value="C2.B:_Phosphomannomutase_and_P"/>
    <property type="match status" value="1"/>
</dbReference>
<sequence length="277" mass="30589">MTIKLIASDMDGTFLTSQDAYDQARFAKVLAQLKEQNVRFVAASGRQLANLEELFAPMADYGLLDQIDYIGSNGSVVAVPGQVLSAVYLTAEQIQKVIQWNAKHASINENLIVLAGTKGTYVSNHATAEIIAMLSQFYPNVTQVEKLLDIDDQILGVSFIWPHDEVQKYVKIIEDLFGDDIHVTGSGFGSVDILPKDVNKANALKILQDYYDLTDNQVMVFGDNSNDLEMLQKYEHAFLMPNAADFMHTAHDKEAVATNVETGVLKTIEKELGLTPS</sequence>
<gene>
    <name evidence="1" type="ORF">G6R28_04395</name>
</gene>
<dbReference type="Gene3D" id="3.40.50.1000">
    <property type="entry name" value="HAD superfamily/HAD-like"/>
    <property type="match status" value="1"/>
</dbReference>
<dbReference type="InterPro" id="IPR036412">
    <property type="entry name" value="HAD-like_sf"/>
</dbReference>
<dbReference type="Pfam" id="PF08282">
    <property type="entry name" value="Hydrolase_3"/>
    <property type="match status" value="1"/>
</dbReference>
<dbReference type="SFLD" id="SFLDS00003">
    <property type="entry name" value="Haloacid_Dehalogenase"/>
    <property type="match status" value="1"/>
</dbReference>
<dbReference type="SUPFAM" id="SSF56784">
    <property type="entry name" value="HAD-like"/>
    <property type="match status" value="1"/>
</dbReference>
<dbReference type="InterPro" id="IPR006379">
    <property type="entry name" value="HAD-SF_hydro_IIB"/>
</dbReference>